<dbReference type="EMBL" id="RBZM01000002">
    <property type="protein sequence ID" value="RKP56850.1"/>
    <property type="molecule type" value="Genomic_DNA"/>
</dbReference>
<proteinExistence type="predicted"/>
<evidence type="ECO:0000256" key="1">
    <source>
        <dbReference type="SAM" id="Phobius"/>
    </source>
</evidence>
<feature type="transmembrane region" description="Helical" evidence="1">
    <location>
        <begin position="43"/>
        <end position="62"/>
    </location>
</feature>
<protein>
    <recommendedName>
        <fullName evidence="4">DUF5673 domain-containing protein</fullName>
    </recommendedName>
</protein>
<comment type="caution">
    <text evidence="2">The sequence shown here is derived from an EMBL/GenBank/DDBJ whole genome shotgun (WGS) entry which is preliminary data.</text>
</comment>
<evidence type="ECO:0008006" key="4">
    <source>
        <dbReference type="Google" id="ProtNLM"/>
    </source>
</evidence>
<name>A0A494Y497_9BACL</name>
<feature type="transmembrane region" description="Helical" evidence="1">
    <location>
        <begin position="68"/>
        <end position="89"/>
    </location>
</feature>
<keyword evidence="1" id="KW-0812">Transmembrane</keyword>
<evidence type="ECO:0000313" key="3">
    <source>
        <dbReference type="Proteomes" id="UP000282076"/>
    </source>
</evidence>
<sequence>MSTNFVAIVILIMLAFAAKAYVARRKCGEILFAFEERFINGKVYLLNILLFLIYFGVVAPWIGRSYVLIFIAFFVFWTPYYFLFLRAYLGRNGVKVGYEFISRDRIYHYHYDVIGKRKLVVELAVKNRLNAVQLITRLHRKDEVEKIMKSYFPDVD</sequence>
<accession>A0A494Y497</accession>
<keyword evidence="1" id="KW-0472">Membrane</keyword>
<dbReference type="RefSeq" id="WP_120974444.1">
    <property type="nucleotide sequence ID" value="NZ_RBZM01000002.1"/>
</dbReference>
<dbReference type="OrthoDB" id="1118958at2"/>
<evidence type="ECO:0000313" key="2">
    <source>
        <dbReference type="EMBL" id="RKP56850.1"/>
    </source>
</evidence>
<feature type="transmembrane region" description="Helical" evidence="1">
    <location>
        <begin position="6"/>
        <end position="22"/>
    </location>
</feature>
<organism evidence="2 3">
    <name type="scientific">Cohnella endophytica</name>
    <dbReference type="NCBI Taxonomy" id="2419778"/>
    <lineage>
        <taxon>Bacteria</taxon>
        <taxon>Bacillati</taxon>
        <taxon>Bacillota</taxon>
        <taxon>Bacilli</taxon>
        <taxon>Bacillales</taxon>
        <taxon>Paenibacillaceae</taxon>
        <taxon>Cohnella</taxon>
    </lineage>
</organism>
<gene>
    <name evidence="2" type="ORF">D7Z26_02345</name>
</gene>
<reference evidence="2 3" key="1">
    <citation type="submission" date="2018-10" db="EMBL/GenBank/DDBJ databases">
        <title>Cohnella sp. M2MS4P-1, whole genome shotgun sequence.</title>
        <authorList>
            <person name="Tuo L."/>
        </authorList>
    </citation>
    <scope>NUCLEOTIDE SEQUENCE [LARGE SCALE GENOMIC DNA]</scope>
    <source>
        <strain evidence="2 3">M2MS4P-1</strain>
    </source>
</reference>
<dbReference type="AlphaFoldDB" id="A0A494Y497"/>
<keyword evidence="1" id="KW-1133">Transmembrane helix</keyword>
<keyword evidence="3" id="KW-1185">Reference proteome</keyword>
<dbReference type="Proteomes" id="UP000282076">
    <property type="component" value="Unassembled WGS sequence"/>
</dbReference>